<keyword evidence="1" id="KW-1133">Transmembrane helix</keyword>
<keyword evidence="1" id="KW-0812">Transmembrane</keyword>
<name>A0A0F9GZQ5_9ZZZZ</name>
<dbReference type="AlphaFoldDB" id="A0A0F9GZQ5"/>
<accession>A0A0F9GZQ5</accession>
<dbReference type="EMBL" id="LAZR01024531">
    <property type="protein sequence ID" value="KKL74830.1"/>
    <property type="molecule type" value="Genomic_DNA"/>
</dbReference>
<gene>
    <name evidence="2" type="ORF">LCGC14_2060950</name>
</gene>
<sequence length="81" mass="9717">MKYYVTFGHFQYMVLAGNIYNACVLTLRAKTRKFMDNIPIYFRVSNRGFDKHKNDDIVQLCDIIWLLQLGQINEEENYVEF</sequence>
<evidence type="ECO:0000256" key="1">
    <source>
        <dbReference type="SAM" id="Phobius"/>
    </source>
</evidence>
<proteinExistence type="predicted"/>
<reference evidence="2" key="1">
    <citation type="journal article" date="2015" name="Nature">
        <title>Complex archaea that bridge the gap between prokaryotes and eukaryotes.</title>
        <authorList>
            <person name="Spang A."/>
            <person name="Saw J.H."/>
            <person name="Jorgensen S.L."/>
            <person name="Zaremba-Niedzwiedzka K."/>
            <person name="Martijn J."/>
            <person name="Lind A.E."/>
            <person name="van Eijk R."/>
            <person name="Schleper C."/>
            <person name="Guy L."/>
            <person name="Ettema T.J."/>
        </authorList>
    </citation>
    <scope>NUCLEOTIDE SEQUENCE</scope>
</reference>
<feature type="transmembrane region" description="Helical" evidence="1">
    <location>
        <begin position="6"/>
        <end position="27"/>
    </location>
</feature>
<organism evidence="2">
    <name type="scientific">marine sediment metagenome</name>
    <dbReference type="NCBI Taxonomy" id="412755"/>
    <lineage>
        <taxon>unclassified sequences</taxon>
        <taxon>metagenomes</taxon>
        <taxon>ecological metagenomes</taxon>
    </lineage>
</organism>
<evidence type="ECO:0000313" key="2">
    <source>
        <dbReference type="EMBL" id="KKL74830.1"/>
    </source>
</evidence>
<keyword evidence="1" id="KW-0472">Membrane</keyword>
<protein>
    <submittedName>
        <fullName evidence="2">Uncharacterized protein</fullName>
    </submittedName>
</protein>
<comment type="caution">
    <text evidence="2">The sequence shown here is derived from an EMBL/GenBank/DDBJ whole genome shotgun (WGS) entry which is preliminary data.</text>
</comment>